<sequence length="257" mass="28668">MSSSQPLDWRKLFDSPSDQSLVFFPPKVHGGSIAVKPPAEVFDEGIRRWHHLLVAQFLGRPPNFHSLQKLVDMLWSFGSLPLAHPEQADGAEEGLSYIASAIGTPFYMDNITTLQQRLAYVKVCFEISVEFELPGFINVELHDGSFVSIRVEVLWLPMRCLQCQSFSHSGKHYSKKNENALDGGTALTLTFEVSFKGSSNRFEALSVELEDSNDVVADDIDAEQGVVDDDNQTEQLEFSPRKPWLALVAVAPLMKSP</sequence>
<evidence type="ECO:0000313" key="1">
    <source>
        <dbReference type="EMBL" id="MBA0680009.1"/>
    </source>
</evidence>
<comment type="caution">
    <text evidence="1">The sequence shown here is derived from an EMBL/GenBank/DDBJ whole genome shotgun (WGS) entry which is preliminary data.</text>
</comment>
<organism evidence="1 2">
    <name type="scientific">Gossypium aridum</name>
    <name type="common">American cotton</name>
    <name type="synonym">Erioxylum aridum</name>
    <dbReference type="NCBI Taxonomy" id="34290"/>
    <lineage>
        <taxon>Eukaryota</taxon>
        <taxon>Viridiplantae</taxon>
        <taxon>Streptophyta</taxon>
        <taxon>Embryophyta</taxon>
        <taxon>Tracheophyta</taxon>
        <taxon>Spermatophyta</taxon>
        <taxon>Magnoliopsida</taxon>
        <taxon>eudicotyledons</taxon>
        <taxon>Gunneridae</taxon>
        <taxon>Pentapetalae</taxon>
        <taxon>rosids</taxon>
        <taxon>malvids</taxon>
        <taxon>Malvales</taxon>
        <taxon>Malvaceae</taxon>
        <taxon>Malvoideae</taxon>
        <taxon>Gossypium</taxon>
    </lineage>
</organism>
<reference evidence="1 2" key="1">
    <citation type="journal article" date="2019" name="Genome Biol. Evol.">
        <title>Insights into the evolution of the New World diploid cottons (Gossypium, subgenus Houzingenia) based on genome sequencing.</title>
        <authorList>
            <person name="Grover C.E."/>
            <person name="Arick M.A. 2nd"/>
            <person name="Thrash A."/>
            <person name="Conover J.L."/>
            <person name="Sanders W.S."/>
            <person name="Peterson D.G."/>
            <person name="Frelichowski J.E."/>
            <person name="Scheffler J.A."/>
            <person name="Scheffler B.E."/>
            <person name="Wendel J.F."/>
        </authorList>
    </citation>
    <scope>NUCLEOTIDE SEQUENCE [LARGE SCALE GENOMIC DNA]</scope>
    <source>
        <strain evidence="1">185</strain>
        <tissue evidence="1">Leaf</tissue>
    </source>
</reference>
<dbReference type="AlphaFoldDB" id="A0A7J8WZP2"/>
<dbReference type="EMBL" id="JABFAA010000004">
    <property type="protein sequence ID" value="MBA0680009.1"/>
    <property type="molecule type" value="Genomic_DNA"/>
</dbReference>
<keyword evidence="2" id="KW-1185">Reference proteome</keyword>
<dbReference type="PANTHER" id="PTHR31286:SF165">
    <property type="entry name" value="DUF4283 DOMAIN-CONTAINING PROTEIN"/>
    <property type="match status" value="1"/>
</dbReference>
<name>A0A7J8WZP2_GOSAI</name>
<dbReference type="Proteomes" id="UP000593577">
    <property type="component" value="Unassembled WGS sequence"/>
</dbReference>
<gene>
    <name evidence="1" type="ORF">Goari_011741</name>
</gene>
<protein>
    <submittedName>
        <fullName evidence="1">Uncharacterized protein</fullName>
    </submittedName>
</protein>
<dbReference type="PANTHER" id="PTHR31286">
    <property type="entry name" value="GLYCINE-RICH CELL WALL STRUCTURAL PROTEIN 1.8-LIKE"/>
    <property type="match status" value="1"/>
</dbReference>
<evidence type="ECO:0000313" key="2">
    <source>
        <dbReference type="Proteomes" id="UP000593577"/>
    </source>
</evidence>
<accession>A0A7J8WZP2</accession>
<dbReference type="InterPro" id="IPR040256">
    <property type="entry name" value="At4g02000-like"/>
</dbReference>
<proteinExistence type="predicted"/>